<dbReference type="Proteomes" id="UP000019116">
    <property type="component" value="Chromosome 1D"/>
</dbReference>
<dbReference type="EnsemblPlants" id="TraesCS1D02G086100.1">
    <property type="protein sequence ID" value="TraesCS1D02G086100.1.cds1"/>
    <property type="gene ID" value="TraesCS1D02G086100"/>
</dbReference>
<sequence>MTAESGRRGRCNFGDAALKMWEHRRCCNGATPDGRKYSRRCNEASPDAPVLRWSFAGAAMELRRTAGSIVGAAMKPRRSCNGALPVAPVLLWNFAGRAGAALELRWNSSVLRWNFAGRRQCAMKAALELLRGTAA</sequence>
<organism evidence="1">
    <name type="scientific">Triticum aestivum</name>
    <name type="common">Wheat</name>
    <dbReference type="NCBI Taxonomy" id="4565"/>
    <lineage>
        <taxon>Eukaryota</taxon>
        <taxon>Viridiplantae</taxon>
        <taxon>Streptophyta</taxon>
        <taxon>Embryophyta</taxon>
        <taxon>Tracheophyta</taxon>
        <taxon>Spermatophyta</taxon>
        <taxon>Magnoliopsida</taxon>
        <taxon>Liliopsida</taxon>
        <taxon>Poales</taxon>
        <taxon>Poaceae</taxon>
        <taxon>BOP clade</taxon>
        <taxon>Pooideae</taxon>
        <taxon>Triticodae</taxon>
        <taxon>Triticeae</taxon>
        <taxon>Triticinae</taxon>
        <taxon>Triticum</taxon>
    </lineage>
</organism>
<dbReference type="Gramene" id="TraesCAD_scaffold_049878_01G000100.1">
    <property type="protein sequence ID" value="TraesCAD_scaffold_049878_01G000100.1"/>
    <property type="gene ID" value="TraesCAD_scaffold_049878_01G000100"/>
</dbReference>
<reference evidence="1" key="2">
    <citation type="submission" date="2018-10" db="UniProtKB">
        <authorList>
            <consortium name="EnsemblPlants"/>
        </authorList>
    </citation>
    <scope>IDENTIFICATION</scope>
</reference>
<dbReference type="Gramene" id="TraesROB_scaffold_049538_01G000100.1">
    <property type="protein sequence ID" value="TraesROB_scaffold_049538_01G000100.1"/>
    <property type="gene ID" value="TraesROB_scaffold_049538_01G000100"/>
</dbReference>
<proteinExistence type="predicted"/>
<name>A0A3B5ZRG9_WHEAT</name>
<dbReference type="Gramene" id="TraesCS1D03G0199200.1">
    <property type="protein sequence ID" value="TraesCS1D03G0199200.1.CDS1"/>
    <property type="gene ID" value="TraesCS1D03G0199200"/>
</dbReference>
<dbReference type="Gramene" id="TraesCS1D02G086100.1">
    <property type="protein sequence ID" value="TraesCS1D02G086100.1.cds1"/>
    <property type="gene ID" value="TraesCS1D02G086100"/>
</dbReference>
<keyword evidence="2" id="KW-1185">Reference proteome</keyword>
<evidence type="ECO:0000313" key="1">
    <source>
        <dbReference type="EnsemblPlants" id="TraesCS1D02G086100.1.cds1"/>
    </source>
</evidence>
<dbReference type="AlphaFoldDB" id="A0A3B5ZRG9"/>
<reference evidence="1" key="1">
    <citation type="submission" date="2018-08" db="EMBL/GenBank/DDBJ databases">
        <authorList>
            <person name="Rossello M."/>
        </authorList>
    </citation>
    <scope>NUCLEOTIDE SEQUENCE [LARGE SCALE GENOMIC DNA]</scope>
    <source>
        <strain evidence="1">cv. Chinese Spring</strain>
    </source>
</reference>
<dbReference type="Gramene" id="TraesCLE_scaffold_050939_01G000200.1">
    <property type="protein sequence ID" value="TraesCLE_scaffold_050939_01G000200.1"/>
    <property type="gene ID" value="TraesCLE_scaffold_050939_01G000200"/>
</dbReference>
<protein>
    <submittedName>
        <fullName evidence="1">Uncharacterized protein</fullName>
    </submittedName>
</protein>
<accession>A0A3B5ZRG9</accession>
<evidence type="ECO:0000313" key="2">
    <source>
        <dbReference type="Proteomes" id="UP000019116"/>
    </source>
</evidence>